<sequence>MANMMIERSSGLKDMLPLPKNADSAVLFVSLVSLFALRLAEMVMDKGYELDFKANSAGVEAHLKKNEDE</sequence>
<dbReference type="EMBL" id="CABWJV010000001">
    <property type="protein sequence ID" value="VWQ13473.1"/>
    <property type="molecule type" value="Genomic_DNA"/>
</dbReference>
<evidence type="ECO:0000313" key="2">
    <source>
        <dbReference type="Proteomes" id="UP000494211"/>
    </source>
</evidence>
<organism evidence="1 2">
    <name type="scientific">Bifidobacterium pseudocatenulatum</name>
    <dbReference type="NCBI Taxonomy" id="28026"/>
    <lineage>
        <taxon>Bacteria</taxon>
        <taxon>Bacillati</taxon>
        <taxon>Actinomycetota</taxon>
        <taxon>Actinomycetes</taxon>
        <taxon>Bifidobacteriales</taxon>
        <taxon>Bifidobacteriaceae</taxon>
        <taxon>Bifidobacterium</taxon>
    </lineage>
</organism>
<proteinExistence type="predicted"/>
<gene>
    <name evidence="1" type="ORF">BIFLH658_00342</name>
</gene>
<accession>A0ABY6Y949</accession>
<keyword evidence="2" id="KW-1185">Reference proteome</keyword>
<protein>
    <submittedName>
        <fullName evidence="1">Uncharacterized protein</fullName>
    </submittedName>
</protein>
<comment type="caution">
    <text evidence="1">The sequence shown here is derived from an EMBL/GenBank/DDBJ whole genome shotgun (WGS) entry which is preliminary data.</text>
</comment>
<dbReference type="RefSeq" id="WP_147327663.1">
    <property type="nucleotide sequence ID" value="NZ_CABWJV010000001.1"/>
</dbReference>
<evidence type="ECO:0000313" key="1">
    <source>
        <dbReference type="EMBL" id="VWQ13473.1"/>
    </source>
</evidence>
<reference evidence="1 2" key="1">
    <citation type="submission" date="2019-10" db="EMBL/GenBank/DDBJ databases">
        <authorList>
            <consortium name="Melissa Lawson"/>
            <person name="O'neill I."/>
        </authorList>
    </citation>
    <scope>NUCLEOTIDE SEQUENCE [LARGE SCALE GENOMIC DNA]</scope>
    <source>
        <strain evidence="1">LH_658</strain>
    </source>
</reference>
<dbReference type="Proteomes" id="UP000494211">
    <property type="component" value="Unassembled WGS sequence"/>
</dbReference>
<name>A0ABY6Y949_BIFPS</name>